<feature type="repeat" description="ANK" evidence="3">
    <location>
        <begin position="34"/>
        <end position="66"/>
    </location>
</feature>
<evidence type="ECO:0000256" key="2">
    <source>
        <dbReference type="ARBA" id="ARBA00023043"/>
    </source>
</evidence>
<gene>
    <name evidence="4" type="ORF">OS493_013809</name>
</gene>
<comment type="caution">
    <text evidence="4">The sequence shown here is derived from an EMBL/GenBank/DDBJ whole genome shotgun (WGS) entry which is preliminary data.</text>
</comment>
<dbReference type="SUPFAM" id="SSF48403">
    <property type="entry name" value="Ankyrin repeat"/>
    <property type="match status" value="1"/>
</dbReference>
<dbReference type="InterPro" id="IPR002110">
    <property type="entry name" value="Ankyrin_rpt"/>
</dbReference>
<dbReference type="GO" id="GO:0003723">
    <property type="term" value="F:RNA binding"/>
    <property type="evidence" value="ECO:0007669"/>
    <property type="project" value="TreeGrafter"/>
</dbReference>
<dbReference type="SMART" id="SM00248">
    <property type="entry name" value="ANK"/>
    <property type="match status" value="6"/>
</dbReference>
<dbReference type="Pfam" id="PF00023">
    <property type="entry name" value="Ank"/>
    <property type="match status" value="1"/>
</dbReference>
<dbReference type="InterPro" id="IPR036770">
    <property type="entry name" value="Ankyrin_rpt-contain_sf"/>
</dbReference>
<name>A0A9W9ZQT6_9CNID</name>
<feature type="repeat" description="ANK" evidence="3">
    <location>
        <begin position="101"/>
        <end position="134"/>
    </location>
</feature>
<dbReference type="PRINTS" id="PR01415">
    <property type="entry name" value="ANKYRIN"/>
</dbReference>
<dbReference type="AlphaFoldDB" id="A0A9W9ZQT6"/>
<dbReference type="Gene3D" id="1.25.40.20">
    <property type="entry name" value="Ankyrin repeat-containing domain"/>
    <property type="match status" value="3"/>
</dbReference>
<dbReference type="PANTHER" id="PTHR24141:SF1">
    <property type="entry name" value="2-5A-DEPENDENT RIBONUCLEASE"/>
    <property type="match status" value="1"/>
</dbReference>
<proteinExistence type="predicted"/>
<feature type="repeat" description="ANK" evidence="3">
    <location>
        <begin position="223"/>
        <end position="255"/>
    </location>
</feature>
<accession>A0A9W9ZQT6</accession>
<keyword evidence="1" id="KW-0677">Repeat</keyword>
<dbReference type="Pfam" id="PF12796">
    <property type="entry name" value="Ank_2"/>
    <property type="match status" value="2"/>
</dbReference>
<dbReference type="GO" id="GO:0006396">
    <property type="term" value="P:RNA processing"/>
    <property type="evidence" value="ECO:0007669"/>
    <property type="project" value="TreeGrafter"/>
</dbReference>
<dbReference type="EMBL" id="MU825879">
    <property type="protein sequence ID" value="KAJ7385775.1"/>
    <property type="molecule type" value="Genomic_DNA"/>
</dbReference>
<organism evidence="4 5">
    <name type="scientific">Desmophyllum pertusum</name>
    <dbReference type="NCBI Taxonomy" id="174260"/>
    <lineage>
        <taxon>Eukaryota</taxon>
        <taxon>Metazoa</taxon>
        <taxon>Cnidaria</taxon>
        <taxon>Anthozoa</taxon>
        <taxon>Hexacorallia</taxon>
        <taxon>Scleractinia</taxon>
        <taxon>Caryophylliina</taxon>
        <taxon>Caryophylliidae</taxon>
        <taxon>Desmophyllum</taxon>
    </lineage>
</organism>
<dbReference type="GO" id="GO:0004540">
    <property type="term" value="F:RNA nuclease activity"/>
    <property type="evidence" value="ECO:0007669"/>
    <property type="project" value="TreeGrafter"/>
</dbReference>
<feature type="repeat" description="ANK" evidence="3">
    <location>
        <begin position="67"/>
        <end position="99"/>
    </location>
</feature>
<keyword evidence="5" id="KW-1185">Reference proteome</keyword>
<sequence>MQTSHSSRRGQWKYGRSAEVSVREKDDLDTFDEYGFTALHYAAQYNKVFVVNMLLDFGAKVAVAGVDGSTPLHLAARFNSMDSVLSLLGSGTKVNITNCVTGSTALHEAAAFGNKEIVEHLLKNVKAEVNASDFKAVTPLMHASGSGYSIICLLLLQYGAQVDSCSAEGMTALHFASTNGDSYVTQQIVEAAIRHYFKKEPSTVATPESKPDFKQFINQCDLDGSTALHLAVQTGCKEVALVLIQYGADVNCQNKSLQTRCT</sequence>
<dbReference type="PROSITE" id="PS50297">
    <property type="entry name" value="ANK_REP_REGION"/>
    <property type="match status" value="4"/>
</dbReference>
<evidence type="ECO:0000256" key="1">
    <source>
        <dbReference type="ARBA" id="ARBA00022737"/>
    </source>
</evidence>
<evidence type="ECO:0000313" key="4">
    <source>
        <dbReference type="EMBL" id="KAJ7385775.1"/>
    </source>
</evidence>
<dbReference type="OrthoDB" id="1661883at2759"/>
<evidence type="ECO:0000313" key="5">
    <source>
        <dbReference type="Proteomes" id="UP001163046"/>
    </source>
</evidence>
<dbReference type="PANTHER" id="PTHR24141">
    <property type="entry name" value="2-5A-DEPENDENT RIBONUCLEASE"/>
    <property type="match status" value="1"/>
</dbReference>
<dbReference type="Proteomes" id="UP001163046">
    <property type="component" value="Unassembled WGS sequence"/>
</dbReference>
<evidence type="ECO:0000256" key="3">
    <source>
        <dbReference type="PROSITE-ProRule" id="PRU00023"/>
    </source>
</evidence>
<protein>
    <submittedName>
        <fullName evidence="4">Uncharacterized protein</fullName>
    </submittedName>
</protein>
<keyword evidence="2 3" id="KW-0040">ANK repeat</keyword>
<reference evidence="4" key="1">
    <citation type="submission" date="2023-01" db="EMBL/GenBank/DDBJ databases">
        <title>Genome assembly of the deep-sea coral Lophelia pertusa.</title>
        <authorList>
            <person name="Herrera S."/>
            <person name="Cordes E."/>
        </authorList>
    </citation>
    <scope>NUCLEOTIDE SEQUENCE</scope>
    <source>
        <strain evidence="4">USNM1676648</strain>
        <tissue evidence="4">Polyp</tissue>
    </source>
</reference>
<dbReference type="PROSITE" id="PS50088">
    <property type="entry name" value="ANK_REPEAT"/>
    <property type="match status" value="4"/>
</dbReference>